<evidence type="ECO:0000256" key="1">
    <source>
        <dbReference type="ARBA" id="ARBA00000312"/>
    </source>
</evidence>
<dbReference type="InterPro" id="IPR003203">
    <property type="entry name" value="CobU/CobP"/>
</dbReference>
<organism evidence="20 21">
    <name type="scientific">Eubacterium ruminantium</name>
    <dbReference type="NCBI Taxonomy" id="42322"/>
    <lineage>
        <taxon>Bacteria</taxon>
        <taxon>Bacillati</taxon>
        <taxon>Bacillota</taxon>
        <taxon>Clostridia</taxon>
        <taxon>Eubacteriales</taxon>
        <taxon>Eubacteriaceae</taxon>
        <taxon>Eubacterium</taxon>
    </lineage>
</organism>
<evidence type="ECO:0000256" key="18">
    <source>
        <dbReference type="PIRSR" id="PIRSR006135-1"/>
    </source>
</evidence>
<evidence type="ECO:0000313" key="21">
    <source>
        <dbReference type="Proteomes" id="UP000189857"/>
    </source>
</evidence>
<comment type="catalytic activity">
    <reaction evidence="3">
        <text>adenosylcob(III)inamide + GTP = adenosylcob(III)inamide phosphate + GDP + H(+)</text>
        <dbReference type="Rhea" id="RHEA:15765"/>
        <dbReference type="ChEBI" id="CHEBI:2480"/>
        <dbReference type="ChEBI" id="CHEBI:15378"/>
        <dbReference type="ChEBI" id="CHEBI:37565"/>
        <dbReference type="ChEBI" id="CHEBI:58189"/>
        <dbReference type="ChEBI" id="CHEBI:58502"/>
        <dbReference type="EC" id="2.7.1.156"/>
    </reaction>
</comment>
<evidence type="ECO:0000313" key="20">
    <source>
        <dbReference type="EMBL" id="SJZ38917.1"/>
    </source>
</evidence>
<dbReference type="PANTHER" id="PTHR34848">
    <property type="match status" value="1"/>
</dbReference>
<keyword evidence="11 20" id="KW-0808">Transferase</keyword>
<dbReference type="GO" id="GO:0043752">
    <property type="term" value="F:adenosylcobinamide kinase activity"/>
    <property type="evidence" value="ECO:0007669"/>
    <property type="project" value="UniProtKB-EC"/>
</dbReference>
<evidence type="ECO:0000256" key="11">
    <source>
        <dbReference type="ARBA" id="ARBA00022679"/>
    </source>
</evidence>
<dbReference type="GO" id="GO:0005525">
    <property type="term" value="F:GTP binding"/>
    <property type="evidence" value="ECO:0007669"/>
    <property type="project" value="UniProtKB-KW"/>
</dbReference>
<comment type="similarity">
    <text evidence="7">Belongs to the CobU/CobP family.</text>
</comment>
<sequence length="170" mass="19059">MLRFVIGGSSSGKSEYAEKLILSMADGQAVDYIATMKCSDEETKERIKRHKDRRVGSNYITIEKTSRVAEMIGEKHSDFAMLECVSNLLANEMYSADPRNNPSLIAEEIISLSKEYKEFVVVSNDIFGEDGLYDDSVEEYIINLGEINKILVEKADTATEVVYGIPVEIK</sequence>
<comment type="catalytic activity">
    <reaction evidence="2">
        <text>adenosylcob(III)inamide phosphate + GTP + H(+) = adenosylcob(III)inamide-GDP + diphosphate</text>
        <dbReference type="Rhea" id="RHEA:22712"/>
        <dbReference type="ChEBI" id="CHEBI:15378"/>
        <dbReference type="ChEBI" id="CHEBI:33019"/>
        <dbReference type="ChEBI" id="CHEBI:37565"/>
        <dbReference type="ChEBI" id="CHEBI:58502"/>
        <dbReference type="ChEBI" id="CHEBI:60487"/>
        <dbReference type="EC" id="2.7.7.62"/>
    </reaction>
</comment>
<comment type="function">
    <text evidence="4">Catalyzes ATP-dependent phosphorylation of adenosylcobinamide and addition of GMP to adenosylcobinamide phosphate.</text>
</comment>
<dbReference type="GO" id="GO:0008820">
    <property type="term" value="F:cobinamide phosphate guanylyltransferase activity"/>
    <property type="evidence" value="ECO:0007669"/>
    <property type="project" value="UniProtKB-EC"/>
</dbReference>
<dbReference type="PANTHER" id="PTHR34848:SF1">
    <property type="entry name" value="BIFUNCTIONAL ADENOSYLCOBALAMIN BIOSYNTHESIS PROTEIN COBU"/>
    <property type="match status" value="1"/>
</dbReference>
<protein>
    <recommendedName>
        <fullName evidence="16">Adenosylcobinamide kinase</fullName>
        <ecNumber evidence="8">2.7.1.156</ecNumber>
        <ecNumber evidence="9">2.7.7.62</ecNumber>
    </recommendedName>
    <alternativeName>
        <fullName evidence="17">Adenosylcobinamide-phosphate guanylyltransferase</fullName>
    </alternativeName>
</protein>
<evidence type="ECO:0000256" key="17">
    <source>
        <dbReference type="ARBA" id="ARBA00030571"/>
    </source>
</evidence>
<dbReference type="EMBL" id="FUXA01000003">
    <property type="protein sequence ID" value="SJZ38917.1"/>
    <property type="molecule type" value="Genomic_DNA"/>
</dbReference>
<dbReference type="EC" id="2.7.7.62" evidence="9"/>
<dbReference type="Proteomes" id="UP000189857">
    <property type="component" value="Unassembled WGS sequence"/>
</dbReference>
<dbReference type="EC" id="2.7.1.156" evidence="8"/>
<proteinExistence type="inferred from homology"/>
<dbReference type="Pfam" id="PF02283">
    <property type="entry name" value="CobU"/>
    <property type="match status" value="1"/>
</dbReference>
<keyword evidence="20" id="KW-0548">Nucleotidyltransferase</keyword>
<dbReference type="PIRSF" id="PIRSF006135">
    <property type="entry name" value="CobU"/>
    <property type="match status" value="1"/>
</dbReference>
<dbReference type="GO" id="GO:0009236">
    <property type="term" value="P:cobalamin biosynthetic process"/>
    <property type="evidence" value="ECO:0007669"/>
    <property type="project" value="UniProtKB-UniPathway"/>
</dbReference>
<dbReference type="OrthoDB" id="9799422at2"/>
<evidence type="ECO:0000256" key="8">
    <source>
        <dbReference type="ARBA" id="ARBA00012016"/>
    </source>
</evidence>
<dbReference type="InterPro" id="IPR027417">
    <property type="entry name" value="P-loop_NTPase"/>
</dbReference>
<evidence type="ECO:0000256" key="19">
    <source>
        <dbReference type="PIRSR" id="PIRSR006135-2"/>
    </source>
</evidence>
<evidence type="ECO:0000256" key="9">
    <source>
        <dbReference type="ARBA" id="ARBA00012523"/>
    </source>
</evidence>
<reference evidence="20 21" key="1">
    <citation type="submission" date="2017-02" db="EMBL/GenBank/DDBJ databases">
        <authorList>
            <person name="Peterson S.W."/>
        </authorList>
    </citation>
    <scope>NUCLEOTIDE SEQUENCE [LARGE SCALE GENOMIC DNA]</scope>
    <source>
        <strain evidence="20 21">ATCC 17233</strain>
    </source>
</reference>
<evidence type="ECO:0000256" key="12">
    <source>
        <dbReference type="ARBA" id="ARBA00022741"/>
    </source>
</evidence>
<gene>
    <name evidence="20" type="ORF">SAMN02745110_00265</name>
</gene>
<comment type="catalytic activity">
    <reaction evidence="1">
        <text>adenosylcob(III)inamide + ATP = adenosylcob(III)inamide phosphate + ADP + H(+)</text>
        <dbReference type="Rhea" id="RHEA:15769"/>
        <dbReference type="ChEBI" id="CHEBI:2480"/>
        <dbReference type="ChEBI" id="CHEBI:15378"/>
        <dbReference type="ChEBI" id="CHEBI:30616"/>
        <dbReference type="ChEBI" id="CHEBI:58502"/>
        <dbReference type="ChEBI" id="CHEBI:456216"/>
        <dbReference type="EC" id="2.7.1.156"/>
    </reaction>
</comment>
<evidence type="ECO:0000256" key="14">
    <source>
        <dbReference type="ARBA" id="ARBA00022840"/>
    </source>
</evidence>
<evidence type="ECO:0000256" key="2">
    <source>
        <dbReference type="ARBA" id="ARBA00000711"/>
    </source>
</evidence>
<accession>A0A1T4K998</accession>
<keyword evidence="12 19" id="KW-0547">Nucleotide-binding</keyword>
<dbReference type="GO" id="GO:0005524">
    <property type="term" value="F:ATP binding"/>
    <property type="evidence" value="ECO:0007669"/>
    <property type="project" value="UniProtKB-KW"/>
</dbReference>
<feature type="binding site" evidence="19">
    <location>
        <position position="63"/>
    </location>
    <ligand>
        <name>GTP</name>
        <dbReference type="ChEBI" id="CHEBI:37565"/>
    </ligand>
</feature>
<evidence type="ECO:0000256" key="5">
    <source>
        <dbReference type="ARBA" id="ARBA00004692"/>
    </source>
</evidence>
<keyword evidence="15 19" id="KW-0342">GTP-binding</keyword>
<comment type="pathway">
    <text evidence="5">Cofactor biosynthesis; adenosylcobalamin biosynthesis; adenosylcobalamin from cob(II)yrinate a,c-diamide: step 6/7.</text>
</comment>
<keyword evidence="14" id="KW-0067">ATP-binding</keyword>
<dbReference type="UniPathway" id="UPA00148">
    <property type="reaction ID" value="UER00236"/>
</dbReference>
<feature type="binding site" evidence="19">
    <location>
        <begin position="7"/>
        <end position="14"/>
    </location>
    <ligand>
        <name>GTP</name>
        <dbReference type="ChEBI" id="CHEBI:37565"/>
    </ligand>
</feature>
<evidence type="ECO:0000256" key="16">
    <source>
        <dbReference type="ARBA" id="ARBA00029570"/>
    </source>
</evidence>
<name>A0A1T4K998_9FIRM</name>
<evidence type="ECO:0000256" key="15">
    <source>
        <dbReference type="ARBA" id="ARBA00023134"/>
    </source>
</evidence>
<evidence type="ECO:0000256" key="13">
    <source>
        <dbReference type="ARBA" id="ARBA00022777"/>
    </source>
</evidence>
<feature type="binding site" evidence="19">
    <location>
        <begin position="51"/>
        <end position="54"/>
    </location>
    <ligand>
        <name>GTP</name>
        <dbReference type="ChEBI" id="CHEBI:37565"/>
    </ligand>
</feature>
<feature type="active site" description="GMP-histidine intermediate" evidence="18">
    <location>
        <position position="50"/>
    </location>
</feature>
<evidence type="ECO:0000256" key="6">
    <source>
        <dbReference type="ARBA" id="ARBA00005159"/>
    </source>
</evidence>
<evidence type="ECO:0000256" key="10">
    <source>
        <dbReference type="ARBA" id="ARBA00022573"/>
    </source>
</evidence>
<evidence type="ECO:0000256" key="4">
    <source>
        <dbReference type="ARBA" id="ARBA00003889"/>
    </source>
</evidence>
<keyword evidence="10" id="KW-0169">Cobalamin biosynthesis</keyword>
<keyword evidence="13 20" id="KW-0418">Kinase</keyword>
<evidence type="ECO:0000256" key="7">
    <source>
        <dbReference type="ARBA" id="ARBA00007490"/>
    </source>
</evidence>
<evidence type="ECO:0000256" key="3">
    <source>
        <dbReference type="ARBA" id="ARBA00001522"/>
    </source>
</evidence>
<dbReference type="Gene3D" id="3.40.50.300">
    <property type="entry name" value="P-loop containing nucleotide triphosphate hydrolases"/>
    <property type="match status" value="1"/>
</dbReference>
<dbReference type="SUPFAM" id="SSF52540">
    <property type="entry name" value="P-loop containing nucleoside triphosphate hydrolases"/>
    <property type="match status" value="1"/>
</dbReference>
<feature type="binding site" evidence="19">
    <location>
        <position position="83"/>
    </location>
    <ligand>
        <name>GTP</name>
        <dbReference type="ChEBI" id="CHEBI:37565"/>
    </ligand>
</feature>
<keyword evidence="21" id="KW-1185">Reference proteome</keyword>
<dbReference type="RefSeq" id="WP_078785939.1">
    <property type="nucleotide sequence ID" value="NZ_FMTO01000002.1"/>
</dbReference>
<comment type="pathway">
    <text evidence="6">Cofactor biosynthesis; adenosylcobalamin biosynthesis; adenosylcobalamin from cob(II)yrinate a,c-diamide: step 5/7.</text>
</comment>
<dbReference type="AlphaFoldDB" id="A0A1T4K998"/>